<accession>A0AAD7TCC7</accession>
<feature type="region of interest" description="Disordered" evidence="1">
    <location>
        <begin position="1"/>
        <end position="79"/>
    </location>
</feature>
<gene>
    <name evidence="2" type="ORF">AAFF_G00137360</name>
</gene>
<evidence type="ECO:0000313" key="3">
    <source>
        <dbReference type="Proteomes" id="UP001221898"/>
    </source>
</evidence>
<dbReference type="EMBL" id="JAINUG010000002">
    <property type="protein sequence ID" value="KAJ8418027.1"/>
    <property type="molecule type" value="Genomic_DNA"/>
</dbReference>
<feature type="compositionally biased region" description="Basic and acidic residues" evidence="1">
    <location>
        <begin position="28"/>
        <end position="41"/>
    </location>
</feature>
<feature type="compositionally biased region" description="Basic and acidic residues" evidence="1">
    <location>
        <begin position="65"/>
        <end position="77"/>
    </location>
</feature>
<feature type="compositionally biased region" description="Polar residues" evidence="1">
    <location>
        <begin position="8"/>
        <end position="23"/>
    </location>
</feature>
<proteinExistence type="predicted"/>
<keyword evidence="3" id="KW-1185">Reference proteome</keyword>
<dbReference type="AlphaFoldDB" id="A0AAD7TCC7"/>
<evidence type="ECO:0000313" key="2">
    <source>
        <dbReference type="EMBL" id="KAJ8418027.1"/>
    </source>
</evidence>
<comment type="caution">
    <text evidence="2">The sequence shown here is derived from an EMBL/GenBank/DDBJ whole genome shotgun (WGS) entry which is preliminary data.</text>
</comment>
<sequence length="183" mass="20095">MHHMAPCSTVQGNHATGTDSSVENLGRVTDKTDRSRCREGVSLEGIPKTAVPLPDIPRNSLPPGGDKRHTAELEEPRTGAPLQWLLLPVPFRDRTGGHPPYTWNSKQPPLPPPQPEDQAHGRTRWIFPHEVSVPPSGSQCFKLQHDLWAPEGSSRPSTFENVTTPTTTPHPLLCPQPPLKTSV</sequence>
<evidence type="ECO:0000256" key="1">
    <source>
        <dbReference type="SAM" id="MobiDB-lite"/>
    </source>
</evidence>
<feature type="region of interest" description="Disordered" evidence="1">
    <location>
        <begin position="95"/>
        <end position="119"/>
    </location>
</feature>
<protein>
    <submittedName>
        <fullName evidence="2">Uncharacterized protein</fullName>
    </submittedName>
</protein>
<organism evidence="2 3">
    <name type="scientific">Aldrovandia affinis</name>
    <dbReference type="NCBI Taxonomy" id="143900"/>
    <lineage>
        <taxon>Eukaryota</taxon>
        <taxon>Metazoa</taxon>
        <taxon>Chordata</taxon>
        <taxon>Craniata</taxon>
        <taxon>Vertebrata</taxon>
        <taxon>Euteleostomi</taxon>
        <taxon>Actinopterygii</taxon>
        <taxon>Neopterygii</taxon>
        <taxon>Teleostei</taxon>
        <taxon>Notacanthiformes</taxon>
        <taxon>Halosauridae</taxon>
        <taxon>Aldrovandia</taxon>
    </lineage>
</organism>
<feature type="compositionally biased region" description="Pro residues" evidence="1">
    <location>
        <begin position="172"/>
        <end position="183"/>
    </location>
</feature>
<reference evidence="2" key="1">
    <citation type="journal article" date="2023" name="Science">
        <title>Genome structures resolve the early diversification of teleost fishes.</title>
        <authorList>
            <person name="Parey E."/>
            <person name="Louis A."/>
            <person name="Montfort J."/>
            <person name="Bouchez O."/>
            <person name="Roques C."/>
            <person name="Iampietro C."/>
            <person name="Lluch J."/>
            <person name="Castinel A."/>
            <person name="Donnadieu C."/>
            <person name="Desvignes T."/>
            <person name="Floi Bucao C."/>
            <person name="Jouanno E."/>
            <person name="Wen M."/>
            <person name="Mejri S."/>
            <person name="Dirks R."/>
            <person name="Jansen H."/>
            <person name="Henkel C."/>
            <person name="Chen W.J."/>
            <person name="Zahm M."/>
            <person name="Cabau C."/>
            <person name="Klopp C."/>
            <person name="Thompson A.W."/>
            <person name="Robinson-Rechavi M."/>
            <person name="Braasch I."/>
            <person name="Lecointre G."/>
            <person name="Bobe J."/>
            <person name="Postlethwait J.H."/>
            <person name="Berthelot C."/>
            <person name="Roest Crollius H."/>
            <person name="Guiguen Y."/>
        </authorList>
    </citation>
    <scope>NUCLEOTIDE SEQUENCE</scope>
    <source>
        <strain evidence="2">NC1722</strain>
    </source>
</reference>
<feature type="region of interest" description="Disordered" evidence="1">
    <location>
        <begin position="149"/>
        <end position="183"/>
    </location>
</feature>
<name>A0AAD7TCC7_9TELE</name>
<dbReference type="Proteomes" id="UP001221898">
    <property type="component" value="Unassembled WGS sequence"/>
</dbReference>